<dbReference type="InterPro" id="IPR050706">
    <property type="entry name" value="Cyclic-di-GMP_PDE-like"/>
</dbReference>
<dbReference type="PANTHER" id="PTHR33121:SF79">
    <property type="entry name" value="CYCLIC DI-GMP PHOSPHODIESTERASE PDED-RELATED"/>
    <property type="match status" value="1"/>
</dbReference>
<sequence>MEDGLPDASSDLRSPLTRRERLLVLILVALAPLLACVVICYYAAGRTERREAAIAANIIVSEVSAIVEVARSAMLTIVPHADYPCEKLLPDLAVKAATAPYVRTINVIKGDVVFCSSAFGKLSIPLSTFMPDIGHERGGEWMALVGMTPMVPERQALVIGKPAAGGRAVMAVIDGRYLLDLMRAAAPLDMYRQAELRFAGSPPLDGARMATPLDESSLLVNTRKVTASGAFELRIYGLRERWRATFIALMLRDMPWAVALSALLVWLVWRLQNSRSSRREQLLRGIRANEFHVEYQPLYGVSAGHCDGAEALLRWVRPEFGEVRPGEFITAAEDEHVIVPLTQHLLKLIARDFATMDVRPGFHLSINFSPEHLSSEKLTDDVNALLETVSKNRPQIVMEITERTLIKNTEQAQRNLEALRDKGVKVAIDDFGTGYCSLTYLEHFPLDLLKIDRGFVLTIEPGTTRAVVLDAIIDLALSLDAQLVAEGVETMAQFDYLCARGVGFVQGYLYAKSMTADAFAQWYRTLGSQPLAAVTVTSAQ</sequence>
<dbReference type="EMBL" id="RQIS01000020">
    <property type="protein sequence ID" value="RQH02085.1"/>
    <property type="molecule type" value="Genomic_DNA"/>
</dbReference>
<evidence type="ECO:0000256" key="5">
    <source>
        <dbReference type="ARBA" id="ARBA00022692"/>
    </source>
</evidence>
<evidence type="ECO:0000313" key="12">
    <source>
        <dbReference type="EMBL" id="RQH02085.1"/>
    </source>
</evidence>
<evidence type="ECO:0000256" key="2">
    <source>
        <dbReference type="ARBA" id="ARBA00012282"/>
    </source>
</evidence>
<dbReference type="GO" id="GO:0071111">
    <property type="term" value="F:cyclic-guanylate-specific phosphodiesterase activity"/>
    <property type="evidence" value="ECO:0007669"/>
    <property type="project" value="UniProtKB-EC"/>
</dbReference>
<feature type="transmembrane region" description="Helical" evidence="10">
    <location>
        <begin position="22"/>
        <end position="44"/>
    </location>
</feature>
<feature type="domain" description="EAL" evidence="11">
    <location>
        <begin position="275"/>
        <end position="527"/>
    </location>
</feature>
<dbReference type="PROSITE" id="PS50883">
    <property type="entry name" value="EAL"/>
    <property type="match status" value="1"/>
</dbReference>
<comment type="catalytic activity">
    <reaction evidence="9">
        <text>3',3'-c-di-GMP + H2O = 5'-phosphoguanylyl(3'-&gt;5')guanosine + H(+)</text>
        <dbReference type="Rhea" id="RHEA:24902"/>
        <dbReference type="ChEBI" id="CHEBI:15377"/>
        <dbReference type="ChEBI" id="CHEBI:15378"/>
        <dbReference type="ChEBI" id="CHEBI:58754"/>
        <dbReference type="ChEBI" id="CHEBI:58805"/>
        <dbReference type="EC" id="3.1.4.52"/>
    </reaction>
</comment>
<keyword evidence="5 10" id="KW-0812">Transmembrane</keyword>
<proteinExistence type="predicted"/>
<name>A0A3N6MKY7_9BURK</name>
<dbReference type="SUPFAM" id="SSF141868">
    <property type="entry name" value="EAL domain-like"/>
    <property type="match status" value="1"/>
</dbReference>
<evidence type="ECO:0000259" key="11">
    <source>
        <dbReference type="PROSITE" id="PS50883"/>
    </source>
</evidence>
<evidence type="ECO:0000313" key="13">
    <source>
        <dbReference type="Proteomes" id="UP000272778"/>
    </source>
</evidence>
<dbReference type="InterPro" id="IPR035919">
    <property type="entry name" value="EAL_sf"/>
</dbReference>
<keyword evidence="4" id="KW-0973">c-di-GMP</keyword>
<dbReference type="Pfam" id="PF12792">
    <property type="entry name" value="CSS-motif"/>
    <property type="match status" value="1"/>
</dbReference>
<dbReference type="CDD" id="cd01948">
    <property type="entry name" value="EAL"/>
    <property type="match status" value="1"/>
</dbReference>
<dbReference type="Pfam" id="PF00563">
    <property type="entry name" value="EAL"/>
    <property type="match status" value="1"/>
</dbReference>
<organism evidence="12 13">
    <name type="scientific">Paraburkholderia dinghuensis</name>
    <dbReference type="NCBI Taxonomy" id="2305225"/>
    <lineage>
        <taxon>Bacteria</taxon>
        <taxon>Pseudomonadati</taxon>
        <taxon>Pseudomonadota</taxon>
        <taxon>Betaproteobacteria</taxon>
        <taxon>Burkholderiales</taxon>
        <taxon>Burkholderiaceae</taxon>
        <taxon>Paraburkholderia</taxon>
    </lineage>
</organism>
<reference evidence="12 13" key="1">
    <citation type="submission" date="2018-11" db="EMBL/GenBank/DDBJ databases">
        <title>Paraburkholderia sp. DHOA04, isolated from soil.</title>
        <authorList>
            <person name="Gao Z.-H."/>
            <person name="Qiu L.-H."/>
            <person name="Fu J.-C."/>
        </authorList>
    </citation>
    <scope>NUCLEOTIDE SEQUENCE [LARGE SCALE GENOMIC DNA]</scope>
    <source>
        <strain evidence="12 13">DHOA04</strain>
    </source>
</reference>
<accession>A0A3N6MKY7</accession>
<keyword evidence="7 10" id="KW-1133">Transmembrane helix</keyword>
<evidence type="ECO:0000256" key="3">
    <source>
        <dbReference type="ARBA" id="ARBA00022475"/>
    </source>
</evidence>
<comment type="caution">
    <text evidence="12">The sequence shown here is derived from an EMBL/GenBank/DDBJ whole genome shotgun (WGS) entry which is preliminary data.</text>
</comment>
<comment type="subcellular location">
    <subcellularLocation>
        <location evidence="1">Cell membrane</location>
        <topology evidence="1">Multi-pass membrane protein</topology>
    </subcellularLocation>
</comment>
<evidence type="ECO:0000256" key="4">
    <source>
        <dbReference type="ARBA" id="ARBA00022636"/>
    </source>
</evidence>
<keyword evidence="13" id="KW-1185">Reference proteome</keyword>
<dbReference type="Gene3D" id="3.20.20.450">
    <property type="entry name" value="EAL domain"/>
    <property type="match status" value="1"/>
</dbReference>
<feature type="transmembrane region" description="Helical" evidence="10">
    <location>
        <begin position="244"/>
        <end position="269"/>
    </location>
</feature>
<evidence type="ECO:0000256" key="9">
    <source>
        <dbReference type="ARBA" id="ARBA00034290"/>
    </source>
</evidence>
<evidence type="ECO:0000256" key="8">
    <source>
        <dbReference type="ARBA" id="ARBA00023136"/>
    </source>
</evidence>
<evidence type="ECO:0000256" key="10">
    <source>
        <dbReference type="SAM" id="Phobius"/>
    </source>
</evidence>
<dbReference type="AlphaFoldDB" id="A0A3N6MKY7"/>
<dbReference type="PANTHER" id="PTHR33121">
    <property type="entry name" value="CYCLIC DI-GMP PHOSPHODIESTERASE PDEF"/>
    <property type="match status" value="1"/>
</dbReference>
<protein>
    <recommendedName>
        <fullName evidence="2">cyclic-guanylate-specific phosphodiesterase</fullName>
        <ecNumber evidence="2">3.1.4.52</ecNumber>
    </recommendedName>
</protein>
<keyword evidence="3" id="KW-1003">Cell membrane</keyword>
<keyword evidence="8 10" id="KW-0472">Membrane</keyword>
<dbReference type="EC" id="3.1.4.52" evidence="2"/>
<dbReference type="Proteomes" id="UP000272778">
    <property type="component" value="Unassembled WGS sequence"/>
</dbReference>
<evidence type="ECO:0000256" key="7">
    <source>
        <dbReference type="ARBA" id="ARBA00022989"/>
    </source>
</evidence>
<dbReference type="SMART" id="SM00052">
    <property type="entry name" value="EAL"/>
    <property type="match status" value="1"/>
</dbReference>
<dbReference type="OrthoDB" id="9813903at2"/>
<dbReference type="InterPro" id="IPR001633">
    <property type="entry name" value="EAL_dom"/>
</dbReference>
<gene>
    <name evidence="12" type="ORF">D1Y85_22585</name>
</gene>
<evidence type="ECO:0000256" key="1">
    <source>
        <dbReference type="ARBA" id="ARBA00004651"/>
    </source>
</evidence>
<keyword evidence="6" id="KW-0378">Hydrolase</keyword>
<dbReference type="GO" id="GO:0005886">
    <property type="term" value="C:plasma membrane"/>
    <property type="evidence" value="ECO:0007669"/>
    <property type="project" value="UniProtKB-SubCell"/>
</dbReference>
<dbReference type="InterPro" id="IPR024744">
    <property type="entry name" value="CSS-motif_dom"/>
</dbReference>
<evidence type="ECO:0000256" key="6">
    <source>
        <dbReference type="ARBA" id="ARBA00022801"/>
    </source>
</evidence>